<protein>
    <submittedName>
        <fullName evidence="1">Uncharacterized protein</fullName>
    </submittedName>
</protein>
<dbReference type="Proteomes" id="UP001143910">
    <property type="component" value="Unassembled WGS sequence"/>
</dbReference>
<keyword evidence="2" id="KW-1185">Reference proteome</keyword>
<reference evidence="1" key="1">
    <citation type="submission" date="2022-08" db="EMBL/GenBank/DDBJ databases">
        <title>Genome Sequence of Lecanicillium fungicola.</title>
        <authorList>
            <person name="Buettner E."/>
        </authorList>
    </citation>
    <scope>NUCLEOTIDE SEQUENCE</scope>
    <source>
        <strain evidence="1">Babe33</strain>
    </source>
</reference>
<evidence type="ECO:0000313" key="1">
    <source>
        <dbReference type="EMBL" id="KAJ2956071.1"/>
    </source>
</evidence>
<organism evidence="1 2">
    <name type="scientific">Zarea fungicola</name>
    <dbReference type="NCBI Taxonomy" id="93591"/>
    <lineage>
        <taxon>Eukaryota</taxon>
        <taxon>Fungi</taxon>
        <taxon>Dikarya</taxon>
        <taxon>Ascomycota</taxon>
        <taxon>Pezizomycotina</taxon>
        <taxon>Sordariomycetes</taxon>
        <taxon>Hypocreomycetidae</taxon>
        <taxon>Hypocreales</taxon>
        <taxon>Cordycipitaceae</taxon>
        <taxon>Zarea</taxon>
    </lineage>
</organism>
<proteinExistence type="predicted"/>
<accession>A0ACC1MBV1</accession>
<comment type="caution">
    <text evidence="1">The sequence shown here is derived from an EMBL/GenBank/DDBJ whole genome shotgun (WGS) entry which is preliminary data.</text>
</comment>
<name>A0ACC1MBV1_9HYPO</name>
<gene>
    <name evidence="1" type="ORF">NQ176_g11346</name>
</gene>
<evidence type="ECO:0000313" key="2">
    <source>
        <dbReference type="Proteomes" id="UP001143910"/>
    </source>
</evidence>
<sequence>MEGQNSSRPVSAVTSPRPRSRAHSTSSDRPSTANIHSLSTPPFSISPEPAFIAGSAAAQIVTNDHDSHADAWYDQNGIEPSDEPAYVSEGALELVNGFLDQILFNVLNISRSTQLSSLRPAVTEILKPKLARDTIANADEELSEYLGGADESDYVQPQGEASTRGWDLELVWKRTRLRCMVYSSLGDMEEEDEDMYMEQEDLEVGVDKQISDVISPAVAIFLTSIIEYMGELTLTVAGKLVMWRIKLSLEKLTWSALLWIEHWADSGAAGRSDFEALLQMPCRGHSLLQGILVRAA</sequence>
<dbReference type="EMBL" id="JANJQO010003791">
    <property type="protein sequence ID" value="KAJ2956071.1"/>
    <property type="molecule type" value="Genomic_DNA"/>
</dbReference>